<name>A0A4C1S7C8_EUMVA</name>
<keyword evidence="5" id="KW-0297">G-protein coupled receptor</keyword>
<evidence type="ECO:0000256" key="9">
    <source>
        <dbReference type="SAM" id="Phobius"/>
    </source>
</evidence>
<comment type="similarity">
    <text evidence="2">Belongs to the G-protein coupled receptor 1 family.</text>
</comment>
<evidence type="ECO:0000256" key="8">
    <source>
        <dbReference type="ARBA" id="ARBA00023224"/>
    </source>
</evidence>
<sequence length="316" mass="36190">MNNMEENTGMALWKTFLDNTMKRDMHTVDIIIGVSLPIIFVVSLIVNTVTCIVILSDKTMHTITNYYLLNLAVSDLIATFGIPVELYYHFFSWRTYNRSSSIECKLHYFFVGILWNNSTLTMTALAIERYIAVWHPLAVTSKPIWKRMLKIMTVLWAVAVVEALSEIANVDLVTTENLNTCFTIPTDRARIVNGILALLTFILPTVVMTAVHLMIVSKVNSSKNRSRDVAFNYPNNRRKVNKLIVAITLSFLVCWIPFFSIRVLVFTMDLEQLMKLEEYWGILSNATIVNSWISTAINPILFSLMSTKFREALKVR</sequence>
<keyword evidence="3 9" id="KW-0812">Transmembrane</keyword>
<accession>A0A4C1S7C8</accession>
<evidence type="ECO:0000313" key="12">
    <source>
        <dbReference type="Proteomes" id="UP000299102"/>
    </source>
</evidence>
<evidence type="ECO:0000256" key="6">
    <source>
        <dbReference type="ARBA" id="ARBA00023136"/>
    </source>
</evidence>
<feature type="transmembrane region" description="Helical" evidence="9">
    <location>
        <begin position="30"/>
        <end position="55"/>
    </location>
</feature>
<dbReference type="PROSITE" id="PS50262">
    <property type="entry name" value="G_PROTEIN_RECEP_F1_2"/>
    <property type="match status" value="1"/>
</dbReference>
<keyword evidence="4 9" id="KW-1133">Transmembrane helix</keyword>
<dbReference type="SUPFAM" id="SSF81321">
    <property type="entry name" value="Family A G protein-coupled receptor-like"/>
    <property type="match status" value="1"/>
</dbReference>
<evidence type="ECO:0000259" key="10">
    <source>
        <dbReference type="PROSITE" id="PS50262"/>
    </source>
</evidence>
<reference evidence="11 12" key="1">
    <citation type="journal article" date="2019" name="Commun. Biol.">
        <title>The bagworm genome reveals a unique fibroin gene that provides high tensile strength.</title>
        <authorList>
            <person name="Kono N."/>
            <person name="Nakamura H."/>
            <person name="Ohtoshi R."/>
            <person name="Tomita M."/>
            <person name="Numata K."/>
            <person name="Arakawa K."/>
        </authorList>
    </citation>
    <scope>NUCLEOTIDE SEQUENCE [LARGE SCALE GENOMIC DNA]</scope>
</reference>
<dbReference type="EMBL" id="BGZK01000001">
    <property type="protein sequence ID" value="GBO98298.1"/>
    <property type="molecule type" value="Genomic_DNA"/>
</dbReference>
<dbReference type="Gene3D" id="1.20.1070.10">
    <property type="entry name" value="Rhodopsin 7-helix transmembrane proteins"/>
    <property type="match status" value="1"/>
</dbReference>
<keyword evidence="11" id="KW-0527">Neuropeptide</keyword>
<dbReference type="InterPro" id="IPR000276">
    <property type="entry name" value="GPCR_Rhodpsn"/>
</dbReference>
<dbReference type="GO" id="GO:0008188">
    <property type="term" value="F:neuropeptide receptor activity"/>
    <property type="evidence" value="ECO:0007669"/>
    <property type="project" value="TreeGrafter"/>
</dbReference>
<evidence type="ECO:0000256" key="1">
    <source>
        <dbReference type="ARBA" id="ARBA00004141"/>
    </source>
</evidence>
<feature type="transmembrane region" description="Helical" evidence="9">
    <location>
        <begin position="279"/>
        <end position="304"/>
    </location>
</feature>
<comment type="caution">
    <text evidence="11">The sequence shown here is derived from an EMBL/GenBank/DDBJ whole genome shotgun (WGS) entry which is preliminary data.</text>
</comment>
<feature type="domain" description="G-protein coupled receptors family 1 profile" evidence="10">
    <location>
        <begin position="46"/>
        <end position="302"/>
    </location>
</feature>
<dbReference type="OrthoDB" id="5950040at2759"/>
<evidence type="ECO:0000256" key="4">
    <source>
        <dbReference type="ARBA" id="ARBA00022989"/>
    </source>
</evidence>
<keyword evidence="6 9" id="KW-0472">Membrane</keyword>
<proteinExistence type="inferred from homology"/>
<dbReference type="Proteomes" id="UP000299102">
    <property type="component" value="Unassembled WGS sequence"/>
</dbReference>
<dbReference type="AlphaFoldDB" id="A0A4C1S7C8"/>
<dbReference type="GO" id="GO:0005886">
    <property type="term" value="C:plasma membrane"/>
    <property type="evidence" value="ECO:0007669"/>
    <property type="project" value="TreeGrafter"/>
</dbReference>
<feature type="transmembrane region" description="Helical" evidence="9">
    <location>
        <begin position="67"/>
        <end position="88"/>
    </location>
</feature>
<dbReference type="Pfam" id="PF00001">
    <property type="entry name" value="7tm_1"/>
    <property type="match status" value="1"/>
</dbReference>
<evidence type="ECO:0000256" key="5">
    <source>
        <dbReference type="ARBA" id="ARBA00023040"/>
    </source>
</evidence>
<gene>
    <name evidence="11" type="primary">CapaR</name>
    <name evidence="11" type="ORF">EVAR_3_1</name>
</gene>
<feature type="transmembrane region" description="Helical" evidence="9">
    <location>
        <begin position="108"/>
        <end position="127"/>
    </location>
</feature>
<keyword evidence="8" id="KW-0807">Transducer</keyword>
<dbReference type="InterPro" id="IPR017452">
    <property type="entry name" value="GPCR_Rhodpsn_7TM"/>
</dbReference>
<keyword evidence="7 11" id="KW-0675">Receptor</keyword>
<evidence type="ECO:0000256" key="3">
    <source>
        <dbReference type="ARBA" id="ARBA00022692"/>
    </source>
</evidence>
<feature type="transmembrane region" description="Helical" evidence="9">
    <location>
        <begin position="243"/>
        <end position="267"/>
    </location>
</feature>
<keyword evidence="12" id="KW-1185">Reference proteome</keyword>
<protein>
    <submittedName>
        <fullName evidence="11">Neuropeptides capa receptor</fullName>
    </submittedName>
</protein>
<comment type="subcellular location">
    <subcellularLocation>
        <location evidence="1">Membrane</location>
        <topology evidence="1">Multi-pass membrane protein</topology>
    </subcellularLocation>
</comment>
<feature type="transmembrane region" description="Helical" evidence="9">
    <location>
        <begin position="195"/>
        <end position="216"/>
    </location>
</feature>
<dbReference type="STRING" id="151549.A0A4C1S7C8"/>
<dbReference type="PANTHER" id="PTHR24243:SF208">
    <property type="entry name" value="PYROKININ-1 RECEPTOR"/>
    <property type="match status" value="1"/>
</dbReference>
<dbReference type="PRINTS" id="PR00237">
    <property type="entry name" value="GPCRRHODOPSN"/>
</dbReference>
<organism evidence="11 12">
    <name type="scientific">Eumeta variegata</name>
    <name type="common">Bagworm moth</name>
    <name type="synonym">Eumeta japonica</name>
    <dbReference type="NCBI Taxonomy" id="151549"/>
    <lineage>
        <taxon>Eukaryota</taxon>
        <taxon>Metazoa</taxon>
        <taxon>Ecdysozoa</taxon>
        <taxon>Arthropoda</taxon>
        <taxon>Hexapoda</taxon>
        <taxon>Insecta</taxon>
        <taxon>Pterygota</taxon>
        <taxon>Neoptera</taxon>
        <taxon>Endopterygota</taxon>
        <taxon>Lepidoptera</taxon>
        <taxon>Glossata</taxon>
        <taxon>Ditrysia</taxon>
        <taxon>Tineoidea</taxon>
        <taxon>Psychidae</taxon>
        <taxon>Oiketicinae</taxon>
        <taxon>Eumeta</taxon>
    </lineage>
</organism>
<evidence type="ECO:0000256" key="2">
    <source>
        <dbReference type="ARBA" id="ARBA00010663"/>
    </source>
</evidence>
<dbReference type="PANTHER" id="PTHR24243">
    <property type="entry name" value="G-PROTEIN COUPLED RECEPTOR"/>
    <property type="match status" value="1"/>
</dbReference>
<evidence type="ECO:0000256" key="7">
    <source>
        <dbReference type="ARBA" id="ARBA00023170"/>
    </source>
</evidence>
<evidence type="ECO:0000313" key="11">
    <source>
        <dbReference type="EMBL" id="GBO98298.1"/>
    </source>
</evidence>